<dbReference type="Proteomes" id="UP001528672">
    <property type="component" value="Unassembled WGS sequence"/>
</dbReference>
<sequence>MNAPITTLQERRIQNRKLIRVPALLELSGRPPLNVRTVELSASGLGLACAVNLAPGLTCTVRLRLIGGEGSVELALPGQLTYSVLSQRDGGFRLGVQFKNLSDDQAKRVEACMRA</sequence>
<dbReference type="EMBL" id="JAQSIO010000008">
    <property type="protein sequence ID" value="MDD0816499.1"/>
    <property type="molecule type" value="Genomic_DNA"/>
</dbReference>
<evidence type="ECO:0000313" key="3">
    <source>
        <dbReference type="Proteomes" id="UP001528672"/>
    </source>
</evidence>
<keyword evidence="3" id="KW-1185">Reference proteome</keyword>
<gene>
    <name evidence="2" type="ORF">PSQ39_17810</name>
</gene>
<dbReference type="SUPFAM" id="SSF141371">
    <property type="entry name" value="PilZ domain-like"/>
    <property type="match status" value="1"/>
</dbReference>
<evidence type="ECO:0000259" key="1">
    <source>
        <dbReference type="Pfam" id="PF07238"/>
    </source>
</evidence>
<dbReference type="Pfam" id="PF07238">
    <property type="entry name" value="PilZ"/>
    <property type="match status" value="1"/>
</dbReference>
<feature type="domain" description="PilZ" evidence="1">
    <location>
        <begin position="11"/>
        <end position="113"/>
    </location>
</feature>
<comment type="caution">
    <text evidence="2">The sequence shown here is derived from an EMBL/GenBank/DDBJ whole genome shotgun (WGS) entry which is preliminary data.</text>
</comment>
<proteinExistence type="predicted"/>
<dbReference type="Gene3D" id="2.40.10.220">
    <property type="entry name" value="predicted glycosyltransferase like domains"/>
    <property type="match status" value="1"/>
</dbReference>
<name>A0ABT5MKI9_9BURK</name>
<protein>
    <submittedName>
        <fullName evidence="2">PilZ domain-containing protein</fullName>
    </submittedName>
</protein>
<reference evidence="2 3" key="1">
    <citation type="submission" date="2023-02" db="EMBL/GenBank/DDBJ databases">
        <title>Bacterial whole genome sequence for Curvibacter sp. HBC28.</title>
        <authorList>
            <person name="Le V."/>
            <person name="Ko S.-R."/>
            <person name="Ahn C.-Y."/>
            <person name="Oh H.-M."/>
        </authorList>
    </citation>
    <scope>NUCLEOTIDE SEQUENCE [LARGE SCALE GENOMIC DNA]</scope>
    <source>
        <strain evidence="2 3">HBC28</strain>
    </source>
</reference>
<accession>A0ABT5MKI9</accession>
<dbReference type="InterPro" id="IPR009875">
    <property type="entry name" value="PilZ_domain"/>
</dbReference>
<evidence type="ECO:0000313" key="2">
    <source>
        <dbReference type="EMBL" id="MDD0816499.1"/>
    </source>
</evidence>
<dbReference type="RefSeq" id="WP_273928321.1">
    <property type="nucleotide sequence ID" value="NZ_JAQSIN010000006.1"/>
</dbReference>
<organism evidence="2 3">
    <name type="scientific">Curvibacter microcysteis</name>
    <dbReference type="NCBI Taxonomy" id="3026419"/>
    <lineage>
        <taxon>Bacteria</taxon>
        <taxon>Pseudomonadati</taxon>
        <taxon>Pseudomonadota</taxon>
        <taxon>Betaproteobacteria</taxon>
        <taxon>Burkholderiales</taxon>
        <taxon>Comamonadaceae</taxon>
        <taxon>Curvibacter</taxon>
    </lineage>
</organism>